<dbReference type="PANTHER" id="PTHR37827">
    <property type="entry name" value="TUDOR DOMAIN-CONTAINING PROTEIN"/>
    <property type="match status" value="1"/>
</dbReference>
<feature type="compositionally biased region" description="Basic residues" evidence="1">
    <location>
        <begin position="1"/>
        <end position="10"/>
    </location>
</feature>
<accession>A0AAD3H7T8</accession>
<feature type="region of interest" description="Disordered" evidence="1">
    <location>
        <begin position="1"/>
        <end position="27"/>
    </location>
</feature>
<reference evidence="2 3" key="1">
    <citation type="journal article" date="2021" name="Sci. Rep.">
        <title>The genome of the diatom Chaetoceros tenuissimus carries an ancient integrated fragment of an extant virus.</title>
        <authorList>
            <person name="Hongo Y."/>
            <person name="Kimura K."/>
            <person name="Takaki Y."/>
            <person name="Yoshida Y."/>
            <person name="Baba S."/>
            <person name="Kobayashi G."/>
            <person name="Nagasaki K."/>
            <person name="Hano T."/>
            <person name="Tomaru Y."/>
        </authorList>
    </citation>
    <scope>NUCLEOTIDE SEQUENCE [LARGE SCALE GENOMIC DNA]</scope>
    <source>
        <strain evidence="2 3">NIES-3715</strain>
    </source>
</reference>
<dbReference type="PANTHER" id="PTHR37827:SF1">
    <property type="entry name" value="HNH DOMAIN-CONTAINING PROTEIN"/>
    <property type="match status" value="1"/>
</dbReference>
<feature type="compositionally biased region" description="Acidic residues" evidence="1">
    <location>
        <begin position="105"/>
        <end position="135"/>
    </location>
</feature>
<evidence type="ECO:0000313" key="2">
    <source>
        <dbReference type="EMBL" id="GFH53585.1"/>
    </source>
</evidence>
<dbReference type="AlphaFoldDB" id="A0AAD3H7T8"/>
<protein>
    <submittedName>
        <fullName evidence="2">Uncharacterized protein</fullName>
    </submittedName>
</protein>
<proteinExistence type="predicted"/>
<dbReference type="EMBL" id="BLLK01000047">
    <property type="protein sequence ID" value="GFH53585.1"/>
    <property type="molecule type" value="Genomic_DNA"/>
</dbReference>
<sequence>MPKRNDKKTKAKNDKSSSKNMKVEAAESDEVISSFNVESENLADAIQRCTVGISPTLSQEEISSIAEAIIEMGEDVNQTLCDYLDISTKDANQIMKDAILIQNGDDSDQESVESNLSDEENASDDDTSIGSTDSDDAYIQEGECELCERVMKLTAHHLIPKCTWKLIKPRFMEAADDFEEGRYDQVINILHLGEELPYGLTKKTFQSGLNIKQFLAHYTADLCRPCHSVVHKHHSNLELAEKYNTVEKILTDENIYKFCKWQSKQKPGKYGLKNR</sequence>
<feature type="compositionally biased region" description="Basic and acidic residues" evidence="1">
    <location>
        <begin position="11"/>
        <end position="25"/>
    </location>
</feature>
<dbReference type="Proteomes" id="UP001054902">
    <property type="component" value="Unassembled WGS sequence"/>
</dbReference>
<keyword evidence="3" id="KW-1185">Reference proteome</keyword>
<evidence type="ECO:0000313" key="3">
    <source>
        <dbReference type="Proteomes" id="UP001054902"/>
    </source>
</evidence>
<gene>
    <name evidence="2" type="ORF">CTEN210_10061</name>
</gene>
<name>A0AAD3H7T8_9STRA</name>
<feature type="region of interest" description="Disordered" evidence="1">
    <location>
        <begin position="103"/>
        <end position="135"/>
    </location>
</feature>
<comment type="caution">
    <text evidence="2">The sequence shown here is derived from an EMBL/GenBank/DDBJ whole genome shotgun (WGS) entry which is preliminary data.</text>
</comment>
<evidence type="ECO:0000256" key="1">
    <source>
        <dbReference type="SAM" id="MobiDB-lite"/>
    </source>
</evidence>
<organism evidence="2 3">
    <name type="scientific">Chaetoceros tenuissimus</name>
    <dbReference type="NCBI Taxonomy" id="426638"/>
    <lineage>
        <taxon>Eukaryota</taxon>
        <taxon>Sar</taxon>
        <taxon>Stramenopiles</taxon>
        <taxon>Ochrophyta</taxon>
        <taxon>Bacillariophyta</taxon>
        <taxon>Coscinodiscophyceae</taxon>
        <taxon>Chaetocerotophycidae</taxon>
        <taxon>Chaetocerotales</taxon>
        <taxon>Chaetocerotaceae</taxon>
        <taxon>Chaetoceros</taxon>
    </lineage>
</organism>